<accession>A0A1H9XSB2</accession>
<protein>
    <submittedName>
        <fullName evidence="1">Uncharacterized protein</fullName>
    </submittedName>
</protein>
<gene>
    <name evidence="1" type="ORF">SAMN05216199_0281</name>
</gene>
<evidence type="ECO:0000313" key="1">
    <source>
        <dbReference type="EMBL" id="SES49040.1"/>
    </source>
</evidence>
<dbReference type="RefSeq" id="WP_177180472.1">
    <property type="nucleotide sequence ID" value="NZ_FOHB01000011.1"/>
</dbReference>
<reference evidence="2" key="1">
    <citation type="submission" date="2016-10" db="EMBL/GenBank/DDBJ databases">
        <authorList>
            <person name="Varghese N."/>
            <person name="Submissions S."/>
        </authorList>
    </citation>
    <scope>NUCLEOTIDE SEQUENCE [LARGE SCALE GENOMIC DNA]</scope>
    <source>
        <strain evidence="2">CGMCC 1.6963</strain>
    </source>
</reference>
<sequence>MTAPSKPVLCRINLRHAWEWAHTPDGDRFIRCRRCHKEKGDRPGWRDLTGG</sequence>
<name>A0A1H9XSB2_9MICO</name>
<dbReference type="EMBL" id="FOHB01000011">
    <property type="protein sequence ID" value="SES49040.1"/>
    <property type="molecule type" value="Genomic_DNA"/>
</dbReference>
<evidence type="ECO:0000313" key="2">
    <source>
        <dbReference type="Proteomes" id="UP000199019"/>
    </source>
</evidence>
<keyword evidence="2" id="KW-1185">Reference proteome</keyword>
<proteinExistence type="predicted"/>
<dbReference type="AlphaFoldDB" id="A0A1H9XSB2"/>
<dbReference type="Proteomes" id="UP000199019">
    <property type="component" value="Unassembled WGS sequence"/>
</dbReference>
<organism evidence="1 2">
    <name type="scientific">Pedococcus cremeus</name>
    <dbReference type="NCBI Taxonomy" id="587636"/>
    <lineage>
        <taxon>Bacteria</taxon>
        <taxon>Bacillati</taxon>
        <taxon>Actinomycetota</taxon>
        <taxon>Actinomycetes</taxon>
        <taxon>Micrococcales</taxon>
        <taxon>Intrasporangiaceae</taxon>
        <taxon>Pedococcus</taxon>
    </lineage>
</organism>